<accession>A0ABV1EQ56</accession>
<dbReference type="Proteomes" id="UP001440599">
    <property type="component" value="Unassembled WGS sequence"/>
</dbReference>
<gene>
    <name evidence="1" type="ORF">WMO45_09370</name>
</gene>
<evidence type="ECO:0000313" key="2">
    <source>
        <dbReference type="Proteomes" id="UP001440599"/>
    </source>
</evidence>
<dbReference type="EMBL" id="JBBMFT010000005">
    <property type="protein sequence ID" value="MEQ2456731.1"/>
    <property type="molecule type" value="Genomic_DNA"/>
</dbReference>
<reference evidence="1 2" key="1">
    <citation type="submission" date="2024-03" db="EMBL/GenBank/DDBJ databases">
        <title>Human intestinal bacterial collection.</title>
        <authorList>
            <person name="Pauvert C."/>
            <person name="Hitch T.C.A."/>
            <person name="Clavel T."/>
        </authorList>
    </citation>
    <scope>NUCLEOTIDE SEQUENCE [LARGE SCALE GENOMIC DNA]</scope>
    <source>
        <strain evidence="1 2">CLA-AP-H34</strain>
    </source>
</reference>
<protein>
    <submittedName>
        <fullName evidence="1">Uncharacterized protein</fullName>
    </submittedName>
</protein>
<sequence>MLFQKDIEPRCAYCERGTQLDEDKILCSKKGVVSPGSSCRSFRYDPLKRVPPPPVVPDFSRLKDEDFTL</sequence>
<name>A0ABV1EQ56_9FIRM</name>
<keyword evidence="2" id="KW-1185">Reference proteome</keyword>
<dbReference type="RefSeq" id="WP_349140419.1">
    <property type="nucleotide sequence ID" value="NZ_JBBMFT010000005.1"/>
</dbReference>
<comment type="caution">
    <text evidence="1">The sequence shown here is derived from an EMBL/GenBank/DDBJ whole genome shotgun (WGS) entry which is preliminary data.</text>
</comment>
<organism evidence="1 2">
    <name type="scientific">Flavonifractor hominis</name>
    <dbReference type="NCBI Taxonomy" id="3133178"/>
    <lineage>
        <taxon>Bacteria</taxon>
        <taxon>Bacillati</taxon>
        <taxon>Bacillota</taxon>
        <taxon>Clostridia</taxon>
        <taxon>Eubacteriales</taxon>
        <taxon>Oscillospiraceae</taxon>
        <taxon>Flavonifractor</taxon>
    </lineage>
</organism>
<proteinExistence type="predicted"/>
<evidence type="ECO:0000313" key="1">
    <source>
        <dbReference type="EMBL" id="MEQ2456731.1"/>
    </source>
</evidence>